<protein>
    <submittedName>
        <fullName evidence="1">Uncharacterized protein</fullName>
    </submittedName>
</protein>
<dbReference type="Proteomes" id="UP001162992">
    <property type="component" value="Chromosome 14"/>
</dbReference>
<comment type="caution">
    <text evidence="1">The sequence shown here is derived from an EMBL/GenBank/DDBJ whole genome shotgun (WGS) entry which is preliminary data.</text>
</comment>
<dbReference type="EMBL" id="CM055105">
    <property type="protein sequence ID" value="KAJ7531278.1"/>
    <property type="molecule type" value="Genomic_DNA"/>
</dbReference>
<keyword evidence="2" id="KW-1185">Reference proteome</keyword>
<evidence type="ECO:0000313" key="2">
    <source>
        <dbReference type="Proteomes" id="UP001162992"/>
    </source>
</evidence>
<gene>
    <name evidence="1" type="ORF">O6H91_14G038700</name>
</gene>
<evidence type="ECO:0000313" key="1">
    <source>
        <dbReference type="EMBL" id="KAJ7531278.1"/>
    </source>
</evidence>
<organism evidence="1 2">
    <name type="scientific">Diphasiastrum complanatum</name>
    <name type="common">Issler's clubmoss</name>
    <name type="synonym">Lycopodium complanatum</name>
    <dbReference type="NCBI Taxonomy" id="34168"/>
    <lineage>
        <taxon>Eukaryota</taxon>
        <taxon>Viridiplantae</taxon>
        <taxon>Streptophyta</taxon>
        <taxon>Embryophyta</taxon>
        <taxon>Tracheophyta</taxon>
        <taxon>Lycopodiopsida</taxon>
        <taxon>Lycopodiales</taxon>
        <taxon>Lycopodiaceae</taxon>
        <taxon>Lycopodioideae</taxon>
        <taxon>Diphasiastrum</taxon>
    </lineage>
</organism>
<proteinExistence type="predicted"/>
<accession>A0ACC2BNJ8</accession>
<sequence length="83" mass="9170">MLQKSNAGQRSTRPCIAVAFHLPADLLAAHRIFFNVCPFLKFAFLTVNQAILDAMEGEKVVRLVDSKACDVVAFSRRAEGPHL</sequence>
<reference evidence="2" key="1">
    <citation type="journal article" date="2024" name="Proc. Natl. Acad. Sci. U.S.A.">
        <title>Extraordinary preservation of gene collinearity over three hundred million years revealed in homosporous lycophytes.</title>
        <authorList>
            <person name="Li C."/>
            <person name="Wickell D."/>
            <person name="Kuo L.Y."/>
            <person name="Chen X."/>
            <person name="Nie B."/>
            <person name="Liao X."/>
            <person name="Peng D."/>
            <person name="Ji J."/>
            <person name="Jenkins J."/>
            <person name="Williams M."/>
            <person name="Shu S."/>
            <person name="Plott C."/>
            <person name="Barry K."/>
            <person name="Rajasekar S."/>
            <person name="Grimwood J."/>
            <person name="Han X."/>
            <person name="Sun S."/>
            <person name="Hou Z."/>
            <person name="He W."/>
            <person name="Dai G."/>
            <person name="Sun C."/>
            <person name="Schmutz J."/>
            <person name="Leebens-Mack J.H."/>
            <person name="Li F.W."/>
            <person name="Wang L."/>
        </authorList>
    </citation>
    <scope>NUCLEOTIDE SEQUENCE [LARGE SCALE GENOMIC DNA]</scope>
    <source>
        <strain evidence="2">cv. PW_Plant_1</strain>
    </source>
</reference>
<name>A0ACC2BNJ8_DIPCM</name>